<dbReference type="Proteomes" id="UP000298030">
    <property type="component" value="Unassembled WGS sequence"/>
</dbReference>
<organism evidence="6 7">
    <name type="scientific">Coprinellus micaceus</name>
    <name type="common">Glistening ink-cap mushroom</name>
    <name type="synonym">Coprinus micaceus</name>
    <dbReference type="NCBI Taxonomy" id="71717"/>
    <lineage>
        <taxon>Eukaryota</taxon>
        <taxon>Fungi</taxon>
        <taxon>Dikarya</taxon>
        <taxon>Basidiomycota</taxon>
        <taxon>Agaricomycotina</taxon>
        <taxon>Agaricomycetes</taxon>
        <taxon>Agaricomycetidae</taxon>
        <taxon>Agaricales</taxon>
        <taxon>Agaricineae</taxon>
        <taxon>Psathyrellaceae</taxon>
        <taxon>Coprinellus</taxon>
    </lineage>
</organism>
<evidence type="ECO:0000259" key="5">
    <source>
        <dbReference type="PROSITE" id="PS50865"/>
    </source>
</evidence>
<comment type="caution">
    <text evidence="6">The sequence shown here is derived from an EMBL/GenBank/DDBJ whole genome shotgun (WGS) entry which is preliminary data.</text>
</comment>
<keyword evidence="2 4" id="KW-0863">Zinc-finger</keyword>
<dbReference type="Gene3D" id="6.10.140.2220">
    <property type="match status" value="1"/>
</dbReference>
<evidence type="ECO:0000256" key="2">
    <source>
        <dbReference type="ARBA" id="ARBA00022771"/>
    </source>
</evidence>
<gene>
    <name evidence="6" type="ORF">FA13DRAFT_1776581</name>
</gene>
<protein>
    <recommendedName>
        <fullName evidence="5">MYND-type domain-containing protein</fullName>
    </recommendedName>
</protein>
<evidence type="ECO:0000313" key="7">
    <source>
        <dbReference type="Proteomes" id="UP000298030"/>
    </source>
</evidence>
<name>A0A4Y7SZ82_COPMI</name>
<dbReference type="OrthoDB" id="3020649at2759"/>
<dbReference type="SUPFAM" id="SSF144232">
    <property type="entry name" value="HIT/MYND zinc finger-like"/>
    <property type="match status" value="1"/>
</dbReference>
<dbReference type="InterPro" id="IPR002893">
    <property type="entry name" value="Znf_MYND"/>
</dbReference>
<evidence type="ECO:0000313" key="6">
    <source>
        <dbReference type="EMBL" id="TEB27177.1"/>
    </source>
</evidence>
<dbReference type="GO" id="GO:0008270">
    <property type="term" value="F:zinc ion binding"/>
    <property type="evidence" value="ECO:0007669"/>
    <property type="project" value="UniProtKB-KW"/>
</dbReference>
<dbReference type="AlphaFoldDB" id="A0A4Y7SZ82"/>
<keyword evidence="3" id="KW-0862">Zinc</keyword>
<dbReference type="EMBL" id="QPFP01000042">
    <property type="protein sequence ID" value="TEB27177.1"/>
    <property type="molecule type" value="Genomic_DNA"/>
</dbReference>
<dbReference type="Pfam" id="PF01753">
    <property type="entry name" value="zf-MYND"/>
    <property type="match status" value="1"/>
</dbReference>
<reference evidence="6 7" key="1">
    <citation type="journal article" date="2019" name="Nat. Ecol. Evol.">
        <title>Megaphylogeny resolves global patterns of mushroom evolution.</title>
        <authorList>
            <person name="Varga T."/>
            <person name="Krizsan K."/>
            <person name="Foldi C."/>
            <person name="Dima B."/>
            <person name="Sanchez-Garcia M."/>
            <person name="Sanchez-Ramirez S."/>
            <person name="Szollosi G.J."/>
            <person name="Szarkandi J.G."/>
            <person name="Papp V."/>
            <person name="Albert L."/>
            <person name="Andreopoulos W."/>
            <person name="Angelini C."/>
            <person name="Antonin V."/>
            <person name="Barry K.W."/>
            <person name="Bougher N.L."/>
            <person name="Buchanan P."/>
            <person name="Buyck B."/>
            <person name="Bense V."/>
            <person name="Catcheside P."/>
            <person name="Chovatia M."/>
            <person name="Cooper J."/>
            <person name="Damon W."/>
            <person name="Desjardin D."/>
            <person name="Finy P."/>
            <person name="Geml J."/>
            <person name="Haridas S."/>
            <person name="Hughes K."/>
            <person name="Justo A."/>
            <person name="Karasinski D."/>
            <person name="Kautmanova I."/>
            <person name="Kiss B."/>
            <person name="Kocsube S."/>
            <person name="Kotiranta H."/>
            <person name="LaButti K.M."/>
            <person name="Lechner B.E."/>
            <person name="Liimatainen K."/>
            <person name="Lipzen A."/>
            <person name="Lukacs Z."/>
            <person name="Mihaltcheva S."/>
            <person name="Morgado L.N."/>
            <person name="Niskanen T."/>
            <person name="Noordeloos M.E."/>
            <person name="Ohm R.A."/>
            <person name="Ortiz-Santana B."/>
            <person name="Ovrebo C."/>
            <person name="Racz N."/>
            <person name="Riley R."/>
            <person name="Savchenko A."/>
            <person name="Shiryaev A."/>
            <person name="Soop K."/>
            <person name="Spirin V."/>
            <person name="Szebenyi C."/>
            <person name="Tomsovsky M."/>
            <person name="Tulloss R.E."/>
            <person name="Uehling J."/>
            <person name="Grigoriev I.V."/>
            <person name="Vagvolgyi C."/>
            <person name="Papp T."/>
            <person name="Martin F.M."/>
            <person name="Miettinen O."/>
            <person name="Hibbett D.S."/>
            <person name="Nagy L.G."/>
        </authorList>
    </citation>
    <scope>NUCLEOTIDE SEQUENCE [LARGE SCALE GENOMIC DNA]</scope>
    <source>
        <strain evidence="6 7">FP101781</strain>
    </source>
</reference>
<dbReference type="PROSITE" id="PS50865">
    <property type="entry name" value="ZF_MYND_2"/>
    <property type="match status" value="1"/>
</dbReference>
<evidence type="ECO:0000256" key="3">
    <source>
        <dbReference type="ARBA" id="ARBA00022833"/>
    </source>
</evidence>
<keyword evidence="1" id="KW-0479">Metal-binding</keyword>
<evidence type="ECO:0000256" key="1">
    <source>
        <dbReference type="ARBA" id="ARBA00022723"/>
    </source>
</evidence>
<feature type="domain" description="MYND-type" evidence="5">
    <location>
        <begin position="471"/>
        <end position="521"/>
    </location>
</feature>
<evidence type="ECO:0000256" key="4">
    <source>
        <dbReference type="PROSITE-ProRule" id="PRU00134"/>
    </source>
</evidence>
<accession>A0A4Y7SZ82</accession>
<keyword evidence="7" id="KW-1185">Reference proteome</keyword>
<sequence length="708" mass="81397">MPDPRSGQLVVLLREAYGGSPSALRALLAFLVTNDNAKPVAALLDKLDPSKIPPASQIGEPLTHEAENAIIAIRSITSIFQSLGLEPKHPRVVQLRLHYGGLVLERWSTVMRWLVYYMLQAPYYSNPAGSIHFCTEVLMHITVNEEKDVWQEELLYLPSTTDFIYLLLCQVDPRNKSYHYIPMSSRGCSIMWMLWEYINDYSAFSNALARLKAVTPRTRDKIISSLVLRARHIAEIANGKREGLNASSKEDDKLLLAGRSLYLLMFCTSQLLIDPALWKVFLKHDFLFEYASALSILSTKAHDYEMELRRVAEEISGEDPPAKVKIPGLGEGFWKLMADTIAWFVKTLVMKRTPKPSSSIPSAIRGGIMHTALRCLLHLHPEAEVVNRLIDDAVTCTLSFVTTRKGYLALTKGYQDSSPSPTVEDELDDLLGRARRHSKAGKQVCKEIRECVERGERAFERYPTAALKLMLRMCGNRKHPLRLPGGAANTPYRVCARCHNVAYCSERCQREDWTTFHSKECSSFEKWYTSRQEDGQWTYFDIRRDCVLYLENLADWDLWPLVDHGVTRSQKQFTDPRLFRPRPGQIYRPDSKISVFDFASFEGLALKSKYSLNAYYNACWKYINPEWDARVRRICRDVEESNGWSCLVEGIFLHNETLCLFVLVRLGWDGDARDERRYKVEETVWRLGKDNRPRSVTEYIWDGFEEDK</sequence>
<proteinExistence type="predicted"/>